<gene>
    <name evidence="1" type="ORF">BCHO_0853</name>
</gene>
<dbReference type="OrthoDB" id="9814692at2"/>
<dbReference type="Proteomes" id="UP000028995">
    <property type="component" value="Unassembled WGS sequence"/>
</dbReference>
<dbReference type="RefSeq" id="WP_156097583.1">
    <property type="nucleotide sequence ID" value="NZ_JGYU01000005.1"/>
</dbReference>
<sequence>MEDINEPIAVFAGMAGALQKLIDVWSLAVMAFGVERVDGIGFEPDGFDGERDWRSWAFRVQIGERSVWAWAGYEVSVSGYVECASCGVWDETDDGWYGADGCESADWFALLRNALLPA</sequence>
<keyword evidence="2" id="KW-1185">Reference proteome</keyword>
<protein>
    <submittedName>
        <fullName evidence="1">Uncharacterized protein</fullName>
    </submittedName>
</protein>
<accession>A0A087AF84</accession>
<organism evidence="1 2">
    <name type="scientific">Bifidobacterium choerinum</name>
    <dbReference type="NCBI Taxonomy" id="35760"/>
    <lineage>
        <taxon>Bacteria</taxon>
        <taxon>Bacillati</taxon>
        <taxon>Actinomycetota</taxon>
        <taxon>Actinomycetes</taxon>
        <taxon>Bifidobacteriales</taxon>
        <taxon>Bifidobacteriaceae</taxon>
        <taxon>Bifidobacterium</taxon>
    </lineage>
</organism>
<evidence type="ECO:0000313" key="1">
    <source>
        <dbReference type="EMBL" id="KFI57434.1"/>
    </source>
</evidence>
<dbReference type="AlphaFoldDB" id="A0A087AF84"/>
<proteinExistence type="predicted"/>
<dbReference type="EMBL" id="JGYU01000005">
    <property type="protein sequence ID" value="KFI57434.1"/>
    <property type="molecule type" value="Genomic_DNA"/>
</dbReference>
<reference evidence="1 2" key="1">
    <citation type="submission" date="2014-03" db="EMBL/GenBank/DDBJ databases">
        <title>Genomics of Bifidobacteria.</title>
        <authorList>
            <person name="Ventura M."/>
            <person name="Milani C."/>
            <person name="Lugli G.A."/>
        </authorList>
    </citation>
    <scope>NUCLEOTIDE SEQUENCE [LARGE SCALE GENOMIC DNA]</scope>
    <source>
        <strain evidence="1 2">LMG 10510</strain>
    </source>
</reference>
<comment type="caution">
    <text evidence="1">The sequence shown here is derived from an EMBL/GenBank/DDBJ whole genome shotgun (WGS) entry which is preliminary data.</text>
</comment>
<evidence type="ECO:0000313" key="2">
    <source>
        <dbReference type="Proteomes" id="UP000028995"/>
    </source>
</evidence>
<name>A0A087AF84_9BIFI</name>